<dbReference type="Proteomes" id="UP001283109">
    <property type="component" value="Unassembled WGS sequence"/>
</dbReference>
<reference evidence="1 2" key="1">
    <citation type="submission" date="2023-11" db="EMBL/GenBank/DDBJ databases">
        <title>Draft genome sequence of Microbacterium arthrosphaerae JCM 30492.</title>
        <authorList>
            <person name="Zhang G."/>
            <person name="Ding Y."/>
        </authorList>
    </citation>
    <scope>NUCLEOTIDE SEQUENCE [LARGE SCALE GENOMIC DNA]</scope>
    <source>
        <strain evidence="1 2">JCM 30492</strain>
    </source>
</reference>
<evidence type="ECO:0000313" key="1">
    <source>
        <dbReference type="EMBL" id="MDW4572667.1"/>
    </source>
</evidence>
<name>A0ABU4H034_9MICO</name>
<organism evidence="1 2">
    <name type="scientific">Microbacterium arthrosphaerae</name>
    <dbReference type="NCBI Taxonomy" id="792652"/>
    <lineage>
        <taxon>Bacteria</taxon>
        <taxon>Bacillati</taxon>
        <taxon>Actinomycetota</taxon>
        <taxon>Actinomycetes</taxon>
        <taxon>Micrococcales</taxon>
        <taxon>Microbacteriaceae</taxon>
        <taxon>Microbacterium</taxon>
    </lineage>
</organism>
<keyword evidence="2" id="KW-1185">Reference proteome</keyword>
<sequence length="186" mass="20462">MLEEAENPVPRSFLHALGDESLRAVLEELLAHGGKVLIETPYGFTTGYDDTVRMQLATVGIGVLPPVDRAVLTLILLWSVAIPRAQGEIPAAAPWTEGRAVNPRELSSRSRFPDTVVASVLRRLRDAGILGWGEHRWVVPGPQFLRLTERVQQQIFQDLVLLAEPTGALADSIRRSRAARLDGSTR</sequence>
<evidence type="ECO:0000313" key="2">
    <source>
        <dbReference type="Proteomes" id="UP001283109"/>
    </source>
</evidence>
<accession>A0ABU4H034</accession>
<protein>
    <submittedName>
        <fullName evidence="1">Uncharacterized protein</fullName>
    </submittedName>
</protein>
<gene>
    <name evidence="1" type="ORF">R8Z58_07740</name>
</gene>
<comment type="caution">
    <text evidence="1">The sequence shown here is derived from an EMBL/GenBank/DDBJ whole genome shotgun (WGS) entry which is preliminary data.</text>
</comment>
<dbReference type="EMBL" id="JAWQEV010000002">
    <property type="protein sequence ID" value="MDW4572667.1"/>
    <property type="molecule type" value="Genomic_DNA"/>
</dbReference>
<proteinExistence type="predicted"/>